<keyword evidence="3" id="KW-0067">ATP-binding</keyword>
<dbReference type="EMBL" id="BK014649">
    <property type="protein sequence ID" value="DAD65778.1"/>
    <property type="molecule type" value="Genomic_DNA"/>
</dbReference>
<protein>
    <submittedName>
        <fullName evidence="3">ATP dependent DNA helicase</fullName>
    </submittedName>
</protein>
<dbReference type="PANTHER" id="PTHR47642">
    <property type="entry name" value="ATP-DEPENDENT DNA HELICASE"/>
    <property type="match status" value="1"/>
</dbReference>
<evidence type="ECO:0000256" key="1">
    <source>
        <dbReference type="SAM" id="MobiDB-lite"/>
    </source>
</evidence>
<keyword evidence="3" id="KW-0347">Helicase</keyword>
<proteinExistence type="predicted"/>
<feature type="region of interest" description="Disordered" evidence="1">
    <location>
        <begin position="1"/>
        <end position="29"/>
    </location>
</feature>
<keyword evidence="3" id="KW-0378">Hydrolase</keyword>
<keyword evidence="3" id="KW-0547">Nucleotide-binding</keyword>
<dbReference type="Pfam" id="PF13604">
    <property type="entry name" value="AAA_30"/>
    <property type="match status" value="1"/>
</dbReference>
<accession>A0A8S5L7P8</accession>
<dbReference type="PANTHER" id="PTHR47642:SF5">
    <property type="entry name" value="ATP-DEPENDENT DNA HELICASE"/>
    <property type="match status" value="1"/>
</dbReference>
<dbReference type="CDD" id="cd18809">
    <property type="entry name" value="SF1_C_RecD"/>
    <property type="match status" value="1"/>
</dbReference>
<feature type="domain" description="UvrD-like helicase C-terminal" evidence="2">
    <location>
        <begin position="427"/>
        <end position="484"/>
    </location>
</feature>
<dbReference type="GO" id="GO:0004386">
    <property type="term" value="F:helicase activity"/>
    <property type="evidence" value="ECO:0007669"/>
    <property type="project" value="UniProtKB-KW"/>
</dbReference>
<evidence type="ECO:0000313" key="3">
    <source>
        <dbReference type="EMBL" id="DAD65778.1"/>
    </source>
</evidence>
<dbReference type="Pfam" id="PF13538">
    <property type="entry name" value="UvrD_C_2"/>
    <property type="match status" value="1"/>
</dbReference>
<dbReference type="Gene3D" id="3.40.50.300">
    <property type="entry name" value="P-loop containing nucleotide triphosphate hydrolases"/>
    <property type="match status" value="3"/>
</dbReference>
<sequence length="487" mass="56311">MKADKLQGLTSVKSNKNKQSARPKQAATGDYSQLYPGQQQAIDKLSDWYFSNELECTLEGYAGTGKTYILRYFLDNIVDKSYTITAPTHKALRVLESQVGRHGMTLHSLHGLKPNIDLQNFDIENPQFDPLNPSKIENYNLIVIDECSMINKDLFQLNRNRATTYNVKILYVGDSLQLPPVNEEISLTFATVKNKVILSEIVRQEEGNPLLELFSLLRDDIKNQTNTFLNYIVKNRSNIKDGIGYEIIPRAMFNERLIQEFNSDAFHKNIDHFRVTAYTNKAVSDWNSIIRNSIVGKDADIIHINDLVLSYNTIVDEFKEPIILNSEDYILEDIRPYISDEGIKTFAVNLKSMYDGHITQPFLIVDIRDASFLKYKEILTHLYNRAANRVQHGWFVYYKFKNRFLTNLKFSIDTIQGTKWVNKDIDYGYSMTVHKTQGSTFDNVAIDLTDIVFCNTRYGRKENDIDIRNKLMYVALSRARKSVIMKY</sequence>
<organism evidence="3">
    <name type="scientific">CrAss-like virus sp. ctt4r3</name>
    <dbReference type="NCBI Taxonomy" id="2823619"/>
    <lineage>
        <taxon>Viruses</taxon>
        <taxon>Duplodnaviria</taxon>
        <taxon>Heunggongvirae</taxon>
        <taxon>Uroviricota</taxon>
        <taxon>Caudoviricetes</taxon>
        <taxon>Crassvirales</taxon>
    </lineage>
</organism>
<dbReference type="InterPro" id="IPR051055">
    <property type="entry name" value="PIF1_helicase"/>
</dbReference>
<evidence type="ECO:0000259" key="2">
    <source>
        <dbReference type="Pfam" id="PF13538"/>
    </source>
</evidence>
<dbReference type="SUPFAM" id="SSF52540">
    <property type="entry name" value="P-loop containing nucleoside triphosphate hydrolases"/>
    <property type="match status" value="1"/>
</dbReference>
<reference evidence="3" key="1">
    <citation type="journal article" date="2021" name="Proc. Natl. Acad. Sci. U.S.A.">
        <title>A Catalog of Tens of Thousands of Viruses from Human Metagenomes Reveals Hidden Associations with Chronic Diseases.</title>
        <authorList>
            <person name="Tisza M.J."/>
            <person name="Buck C.B."/>
        </authorList>
    </citation>
    <scope>NUCLEOTIDE SEQUENCE</scope>
    <source>
        <strain evidence="3">Ctt4r3</strain>
    </source>
</reference>
<dbReference type="InterPro" id="IPR027785">
    <property type="entry name" value="UvrD-like_helicase_C"/>
</dbReference>
<dbReference type="InterPro" id="IPR027417">
    <property type="entry name" value="P-loop_NTPase"/>
</dbReference>
<name>A0A8S5L7P8_9CAUD</name>